<dbReference type="GO" id="GO:0008972">
    <property type="term" value="F:phosphomethylpyrimidine kinase activity"/>
    <property type="evidence" value="ECO:0007669"/>
    <property type="project" value="UniProtKB-EC"/>
</dbReference>
<proteinExistence type="predicted"/>
<gene>
    <name evidence="4" type="primary">thiD</name>
    <name evidence="4" type="ORF">ACK2TP_08625</name>
</gene>
<feature type="domain" description="Pyridoxamine kinase/Phosphomethylpyrimidine kinase" evidence="3">
    <location>
        <begin position="23"/>
        <end position="269"/>
    </location>
</feature>
<dbReference type="Pfam" id="PF08543">
    <property type="entry name" value="Phos_pyr_kin"/>
    <property type="match status" value="1"/>
</dbReference>
<keyword evidence="4" id="KW-0418">Kinase</keyword>
<dbReference type="InterPro" id="IPR004399">
    <property type="entry name" value="HMP/HMP-P_kinase_dom"/>
</dbReference>
<evidence type="ECO:0000256" key="1">
    <source>
        <dbReference type="ARBA" id="ARBA00004948"/>
    </source>
</evidence>
<evidence type="ECO:0000256" key="2">
    <source>
        <dbReference type="ARBA" id="ARBA00012135"/>
    </source>
</evidence>
<evidence type="ECO:0000313" key="4">
    <source>
        <dbReference type="EMBL" id="MFN2975825.1"/>
    </source>
</evidence>
<organism evidence="4 5">
    <name type="scientific">Terriglobus aquaticus</name>
    <dbReference type="NCBI Taxonomy" id="940139"/>
    <lineage>
        <taxon>Bacteria</taxon>
        <taxon>Pseudomonadati</taxon>
        <taxon>Acidobacteriota</taxon>
        <taxon>Terriglobia</taxon>
        <taxon>Terriglobales</taxon>
        <taxon>Acidobacteriaceae</taxon>
        <taxon>Terriglobus</taxon>
    </lineage>
</organism>
<dbReference type="PANTHER" id="PTHR20858:SF17">
    <property type="entry name" value="HYDROXYMETHYLPYRIMIDINE_PHOSPHOMETHYLPYRIMIDINE KINASE THI20-RELATED"/>
    <property type="match status" value="1"/>
</dbReference>
<dbReference type="InterPro" id="IPR029056">
    <property type="entry name" value="Ribokinase-like"/>
</dbReference>
<keyword evidence="5" id="KW-1185">Reference proteome</keyword>
<dbReference type="Proteomes" id="UP001634747">
    <property type="component" value="Unassembled WGS sequence"/>
</dbReference>
<dbReference type="CDD" id="cd01169">
    <property type="entry name" value="HMPP_kinase"/>
    <property type="match status" value="1"/>
</dbReference>
<dbReference type="SUPFAM" id="SSF53613">
    <property type="entry name" value="Ribokinase-like"/>
    <property type="match status" value="1"/>
</dbReference>
<keyword evidence="4" id="KW-0808">Transferase</keyword>
<dbReference type="InterPro" id="IPR013749">
    <property type="entry name" value="PM/HMP-P_kinase-1"/>
</dbReference>
<dbReference type="PANTHER" id="PTHR20858">
    <property type="entry name" value="PHOSPHOMETHYLPYRIMIDINE KINASE"/>
    <property type="match status" value="1"/>
</dbReference>
<dbReference type="EC" id="2.7.1.49" evidence="2"/>
<dbReference type="Gene3D" id="3.40.1190.20">
    <property type="match status" value="1"/>
</dbReference>
<protein>
    <recommendedName>
        <fullName evidence="2">hydroxymethylpyrimidine kinase</fullName>
        <ecNumber evidence="2">2.7.1.49</ecNumber>
    </recommendedName>
</protein>
<dbReference type="NCBIfam" id="TIGR00097">
    <property type="entry name" value="HMP-P_kinase"/>
    <property type="match status" value="1"/>
</dbReference>
<reference evidence="4 5" key="1">
    <citation type="submission" date="2024-12" db="EMBL/GenBank/DDBJ databases">
        <authorList>
            <person name="Lee Y."/>
        </authorList>
    </citation>
    <scope>NUCLEOTIDE SEQUENCE [LARGE SCALE GENOMIC DNA]</scope>
    <source>
        <strain evidence="4 5">03SUJ4</strain>
    </source>
</reference>
<dbReference type="GO" id="GO:0008902">
    <property type="term" value="F:hydroxymethylpyrimidine kinase activity"/>
    <property type="evidence" value="ECO:0007669"/>
    <property type="project" value="UniProtKB-EC"/>
</dbReference>
<name>A0ABW9KMK1_9BACT</name>
<sequence length="280" mass="29195">MSTEHMDGRPQRNLTALSIAGFDPGSGAGITADLLTFAQFGVFATSAITALTVQSTRGVRRVEPVSADLLHDTLQELEADLPADGIKVGMLGSAPQVEVVARFLQQVRSKRPITVVLDPVLVSSSGAILLDPAGLGAMQRELLPFVDAVTPNAPEAAVLTGMPCASELDAERCAAELCGRYPKLVPVVTGGHLEPPSDLVLWEGSPTWIAGRRLQSRSTHGTGCVFSSALLAAFLHKGDWLAAARQAKAFVTAAMQNATPRGSGCGPLNLLGKPKPISAS</sequence>
<comment type="caution">
    <text evidence="4">The sequence shown here is derived from an EMBL/GenBank/DDBJ whole genome shotgun (WGS) entry which is preliminary data.</text>
</comment>
<evidence type="ECO:0000259" key="3">
    <source>
        <dbReference type="Pfam" id="PF08543"/>
    </source>
</evidence>
<comment type="pathway">
    <text evidence="1">Cofactor biosynthesis; thiamine diphosphate biosynthesis.</text>
</comment>
<accession>A0ABW9KMK1</accession>
<dbReference type="RefSeq" id="WP_263412664.1">
    <property type="nucleotide sequence ID" value="NZ_BAABBH010000001.1"/>
</dbReference>
<evidence type="ECO:0000313" key="5">
    <source>
        <dbReference type="Proteomes" id="UP001634747"/>
    </source>
</evidence>
<dbReference type="EMBL" id="JBJYXY010000001">
    <property type="protein sequence ID" value="MFN2975825.1"/>
    <property type="molecule type" value="Genomic_DNA"/>
</dbReference>